<comment type="caution">
    <text evidence="2">The sequence shown here is derived from an EMBL/GenBank/DDBJ whole genome shotgun (WGS) entry which is preliminary data.</text>
</comment>
<keyword evidence="1" id="KW-1133">Transmembrane helix</keyword>
<evidence type="ECO:0000313" key="3">
    <source>
        <dbReference type="Proteomes" id="UP001519345"/>
    </source>
</evidence>
<name>A0ABS4IKL8_9BACI</name>
<dbReference type="Proteomes" id="UP001519345">
    <property type="component" value="Unassembled WGS sequence"/>
</dbReference>
<feature type="transmembrane region" description="Helical" evidence="1">
    <location>
        <begin position="12"/>
        <end position="35"/>
    </location>
</feature>
<accession>A0ABS4IKL8</accession>
<keyword evidence="3" id="KW-1185">Reference proteome</keyword>
<sequence>MGNAIRNINLMGYFIYGLTLLLFSSIMNRLIFYLLNIENNIFLDLTVFLGVAAILLFLIKNIPIFQKKD</sequence>
<evidence type="ECO:0000313" key="2">
    <source>
        <dbReference type="EMBL" id="MBP1971408.1"/>
    </source>
</evidence>
<evidence type="ECO:0000256" key="1">
    <source>
        <dbReference type="SAM" id="Phobius"/>
    </source>
</evidence>
<reference evidence="2 3" key="1">
    <citation type="submission" date="2021-03" db="EMBL/GenBank/DDBJ databases">
        <title>Genomic Encyclopedia of Type Strains, Phase IV (KMG-IV): sequencing the most valuable type-strain genomes for metagenomic binning, comparative biology and taxonomic classification.</title>
        <authorList>
            <person name="Goeker M."/>
        </authorList>
    </citation>
    <scope>NUCLEOTIDE SEQUENCE [LARGE SCALE GENOMIC DNA]</scope>
    <source>
        <strain evidence="2 3">DSM 25609</strain>
    </source>
</reference>
<protein>
    <submittedName>
        <fullName evidence="2">Uncharacterized protein</fullName>
    </submittedName>
</protein>
<dbReference type="EMBL" id="JAGGKX010000025">
    <property type="protein sequence ID" value="MBP1971408.1"/>
    <property type="molecule type" value="Genomic_DNA"/>
</dbReference>
<keyword evidence="1" id="KW-0472">Membrane</keyword>
<gene>
    <name evidence="2" type="ORF">J2Z83_003547</name>
</gene>
<feature type="transmembrane region" description="Helical" evidence="1">
    <location>
        <begin position="41"/>
        <end position="59"/>
    </location>
</feature>
<organism evidence="2 3">
    <name type="scientific">Virgibacillus natechei</name>
    <dbReference type="NCBI Taxonomy" id="1216297"/>
    <lineage>
        <taxon>Bacteria</taxon>
        <taxon>Bacillati</taxon>
        <taxon>Bacillota</taxon>
        <taxon>Bacilli</taxon>
        <taxon>Bacillales</taxon>
        <taxon>Bacillaceae</taxon>
        <taxon>Virgibacillus</taxon>
    </lineage>
</organism>
<keyword evidence="1" id="KW-0812">Transmembrane</keyword>
<proteinExistence type="predicted"/>